<dbReference type="STRING" id="318479.A0A158Q675"/>
<reference evidence="9 11" key="2">
    <citation type="submission" date="2018-11" db="EMBL/GenBank/DDBJ databases">
        <authorList>
            <consortium name="Pathogen Informatics"/>
        </authorList>
    </citation>
    <scope>NUCLEOTIDE SEQUENCE [LARGE SCALE GENOMIC DNA]</scope>
</reference>
<sequence length="253" mass="29606">MEVEQTILPNEYEWYCEQIAGHHPSVIKNGRRELGFIKQCGSDVLLKPLQEGIRGQTEVISFTLPLCNFSVILYFFISEVKCIVMEDLAHTYISPCIMDIKMGKVTYDPNATEAKKHSEAIKYPEQEKLGFRLLGYRPKIRDKLWGRSRTLCLSRIAVNLRLLPIRRAPSNFFVFFCILYFKKFQIYHLYASSVLLIYEASPKYSRRFRVKLIDFSHVFPANNSIDNNYLFGLNNVIFFTEQSRNYFLHANSN</sequence>
<dbReference type="EC" id="2.7.-.-" evidence="8"/>
<keyword evidence="3" id="KW-0547">Nucleotide-binding</keyword>
<dbReference type="Proteomes" id="UP000038040">
    <property type="component" value="Unplaced"/>
</dbReference>
<evidence type="ECO:0000313" key="10">
    <source>
        <dbReference type="Proteomes" id="UP000038040"/>
    </source>
</evidence>
<name>A0A158Q675_DRAME</name>
<keyword evidence="4 8" id="KW-0418">Kinase</keyword>
<dbReference type="Proteomes" id="UP000274756">
    <property type="component" value="Unassembled WGS sequence"/>
</dbReference>
<dbReference type="EMBL" id="UYYG01000095">
    <property type="protein sequence ID" value="VDN53028.1"/>
    <property type="molecule type" value="Genomic_DNA"/>
</dbReference>
<dbReference type="GO" id="GO:0005737">
    <property type="term" value="C:cytoplasm"/>
    <property type="evidence" value="ECO:0007669"/>
    <property type="project" value="TreeGrafter"/>
</dbReference>
<dbReference type="GO" id="GO:0005634">
    <property type="term" value="C:nucleus"/>
    <property type="evidence" value="ECO:0007669"/>
    <property type="project" value="TreeGrafter"/>
</dbReference>
<dbReference type="GO" id="GO:0032958">
    <property type="term" value="P:inositol phosphate biosynthetic process"/>
    <property type="evidence" value="ECO:0007669"/>
    <property type="project" value="InterPro"/>
</dbReference>
<evidence type="ECO:0000256" key="3">
    <source>
        <dbReference type="ARBA" id="ARBA00022741"/>
    </source>
</evidence>
<comment type="catalytic activity">
    <reaction evidence="6">
        <text>1D-myo-inositol 1,4,5-trisphosphate + 2 ATP = 1D-myo-inositol 1,3,4,5,6-pentakisphosphate + 2 ADP + 2 H(+)</text>
        <dbReference type="Rhea" id="RHEA:32359"/>
        <dbReference type="ChEBI" id="CHEBI:15378"/>
        <dbReference type="ChEBI" id="CHEBI:30616"/>
        <dbReference type="ChEBI" id="CHEBI:57733"/>
        <dbReference type="ChEBI" id="CHEBI:203600"/>
        <dbReference type="ChEBI" id="CHEBI:456216"/>
        <dbReference type="EC" id="2.7.1.151"/>
    </reaction>
</comment>
<dbReference type="SUPFAM" id="SSF56104">
    <property type="entry name" value="SAICAR synthase-like"/>
    <property type="match status" value="1"/>
</dbReference>
<dbReference type="InterPro" id="IPR038286">
    <property type="entry name" value="IPK_sf"/>
</dbReference>
<dbReference type="GO" id="GO:0051765">
    <property type="term" value="F:inositol tetrakisphosphate kinase activity"/>
    <property type="evidence" value="ECO:0007669"/>
    <property type="project" value="TreeGrafter"/>
</dbReference>
<comment type="similarity">
    <text evidence="1 8">Belongs to the inositol phosphokinase (IPK) family.</text>
</comment>
<evidence type="ECO:0000256" key="2">
    <source>
        <dbReference type="ARBA" id="ARBA00022679"/>
    </source>
</evidence>
<dbReference type="OrthoDB" id="338650at2759"/>
<dbReference type="WBParaSite" id="DME_0000926401-mRNA-1">
    <property type="protein sequence ID" value="DME_0000926401-mRNA-1"/>
    <property type="gene ID" value="DME_0000926401"/>
</dbReference>
<accession>A0A158Q675</accession>
<reference evidence="12" key="1">
    <citation type="submission" date="2016-04" db="UniProtKB">
        <authorList>
            <consortium name="WormBaseParasite"/>
        </authorList>
    </citation>
    <scope>IDENTIFICATION</scope>
</reference>
<dbReference type="InterPro" id="IPR005522">
    <property type="entry name" value="IPK"/>
</dbReference>
<dbReference type="PANTHER" id="PTHR12400:SF51">
    <property type="entry name" value="INOSITOL POLYPHOSPHATE MULTIKINASE"/>
    <property type="match status" value="1"/>
</dbReference>
<evidence type="ECO:0000313" key="12">
    <source>
        <dbReference type="WBParaSite" id="DME_0000926401-mRNA-1"/>
    </source>
</evidence>
<keyword evidence="11" id="KW-1185">Reference proteome</keyword>
<evidence type="ECO:0000256" key="7">
    <source>
        <dbReference type="ARBA" id="ARBA00036525"/>
    </source>
</evidence>
<keyword evidence="5" id="KW-0067">ATP-binding</keyword>
<evidence type="ECO:0000256" key="1">
    <source>
        <dbReference type="ARBA" id="ARBA00007374"/>
    </source>
</evidence>
<proteinExistence type="inferred from homology"/>
<comment type="catalytic activity">
    <reaction evidence="7">
        <text>1D-myo-inositol 1,3,4,6-tetrakisphosphate + ATP = 1D-myo-inositol 1,3,4,5,6-pentakisphosphate + ADP + H(+)</text>
        <dbReference type="Rhea" id="RHEA:12717"/>
        <dbReference type="ChEBI" id="CHEBI:15378"/>
        <dbReference type="ChEBI" id="CHEBI:30616"/>
        <dbReference type="ChEBI" id="CHEBI:57660"/>
        <dbReference type="ChEBI" id="CHEBI:57733"/>
        <dbReference type="ChEBI" id="CHEBI:456216"/>
        <dbReference type="EC" id="2.7.1.140"/>
    </reaction>
</comment>
<dbReference type="GO" id="GO:0005524">
    <property type="term" value="F:ATP binding"/>
    <property type="evidence" value="ECO:0007669"/>
    <property type="project" value="UniProtKB-KW"/>
</dbReference>
<protein>
    <recommendedName>
        <fullName evidence="8">Kinase</fullName>
        <ecNumber evidence="8">2.7.-.-</ecNumber>
    </recommendedName>
</protein>
<gene>
    <name evidence="9" type="ORF">DME_LOCUS3001</name>
</gene>
<keyword evidence="2 8" id="KW-0808">Transferase</keyword>
<evidence type="ECO:0000313" key="9">
    <source>
        <dbReference type="EMBL" id="VDN53028.1"/>
    </source>
</evidence>
<dbReference type="AlphaFoldDB" id="A0A158Q675"/>
<dbReference type="GO" id="GO:0008440">
    <property type="term" value="F:inositol-1,4,5-trisphosphate 3-kinase activity"/>
    <property type="evidence" value="ECO:0007669"/>
    <property type="project" value="TreeGrafter"/>
</dbReference>
<evidence type="ECO:0000256" key="4">
    <source>
        <dbReference type="ARBA" id="ARBA00022777"/>
    </source>
</evidence>
<evidence type="ECO:0000256" key="8">
    <source>
        <dbReference type="RuleBase" id="RU363090"/>
    </source>
</evidence>
<dbReference type="Gene3D" id="3.30.470.160">
    <property type="entry name" value="Inositol polyphosphate kinase"/>
    <property type="match status" value="2"/>
</dbReference>
<dbReference type="PANTHER" id="PTHR12400">
    <property type="entry name" value="INOSITOL POLYPHOSPHATE KINASE"/>
    <property type="match status" value="1"/>
</dbReference>
<evidence type="ECO:0000256" key="6">
    <source>
        <dbReference type="ARBA" id="ARBA00036164"/>
    </source>
</evidence>
<evidence type="ECO:0000256" key="5">
    <source>
        <dbReference type="ARBA" id="ARBA00022840"/>
    </source>
</evidence>
<dbReference type="Pfam" id="PF03770">
    <property type="entry name" value="IPK"/>
    <property type="match status" value="2"/>
</dbReference>
<organism evidence="10 12">
    <name type="scientific">Dracunculus medinensis</name>
    <name type="common">Guinea worm</name>
    <dbReference type="NCBI Taxonomy" id="318479"/>
    <lineage>
        <taxon>Eukaryota</taxon>
        <taxon>Metazoa</taxon>
        <taxon>Ecdysozoa</taxon>
        <taxon>Nematoda</taxon>
        <taxon>Chromadorea</taxon>
        <taxon>Rhabditida</taxon>
        <taxon>Spirurina</taxon>
        <taxon>Dracunculoidea</taxon>
        <taxon>Dracunculidae</taxon>
        <taxon>Dracunculus</taxon>
    </lineage>
</organism>
<evidence type="ECO:0000313" key="11">
    <source>
        <dbReference type="Proteomes" id="UP000274756"/>
    </source>
</evidence>